<proteinExistence type="predicted"/>
<dbReference type="Proteomes" id="UP000831786">
    <property type="component" value="Chromosome"/>
</dbReference>
<accession>A0ABY4FNM4</accession>
<dbReference type="EMBL" id="CP095045">
    <property type="protein sequence ID" value="UOQ57819.1"/>
    <property type="molecule type" value="Genomic_DNA"/>
</dbReference>
<gene>
    <name evidence="1" type="ORF">MUN78_02990</name>
</gene>
<evidence type="ECO:0000313" key="1">
    <source>
        <dbReference type="EMBL" id="UOQ57819.1"/>
    </source>
</evidence>
<name>A0ABY4FNM4_9MICO</name>
<protein>
    <submittedName>
        <fullName evidence="1">Uncharacterized protein</fullName>
    </submittedName>
</protein>
<evidence type="ECO:0000313" key="2">
    <source>
        <dbReference type="Proteomes" id="UP000831786"/>
    </source>
</evidence>
<dbReference type="RefSeq" id="WP_244728700.1">
    <property type="nucleotide sequence ID" value="NZ_CP095045.1"/>
</dbReference>
<organism evidence="1 2">
    <name type="scientific">Leucobacter allii</name>
    <dbReference type="NCBI Taxonomy" id="2932247"/>
    <lineage>
        <taxon>Bacteria</taxon>
        <taxon>Bacillati</taxon>
        <taxon>Actinomycetota</taxon>
        <taxon>Actinomycetes</taxon>
        <taxon>Micrococcales</taxon>
        <taxon>Microbacteriaceae</taxon>
        <taxon>Leucobacter</taxon>
    </lineage>
</organism>
<sequence length="76" mass="8259">MRLRHPTALGHISEFAALQRLEIVNIQCCKVITGFAATNALPRLRRLTPAECGNIGLDTIEAKMPTLEWANAGATT</sequence>
<reference evidence="1 2" key="1">
    <citation type="submission" date="2022-04" db="EMBL/GenBank/DDBJ databases">
        <title>Leucobacter sp. isolated from rhizosphere of garlic.</title>
        <authorList>
            <person name="Won M."/>
            <person name="Lee C.-M."/>
            <person name="Woen H.-Y."/>
            <person name="Kwon S.-W."/>
        </authorList>
    </citation>
    <scope>NUCLEOTIDE SEQUENCE [LARGE SCALE GENOMIC DNA]</scope>
    <source>
        <strain evidence="1 2">H21R-40</strain>
    </source>
</reference>
<keyword evidence="2" id="KW-1185">Reference proteome</keyword>